<keyword evidence="1" id="KW-0732">Signal</keyword>
<sequence>MSMSLLLTIACAVSAFAAPQFRPPPPGLGSPPAGKRTCAIKQTLTVPANQTVLTNPTTPPSFVLLGVGIQNYTCSTTGTYTSIGAVADLYDISCLSAVPSEFKVIQDEAFVTWTATPATTKSLGPKANGCLPLMGQHYFVTSPSGTGLSPVWDFRAASAKGNPNAFVLAAKIGDLPAPTGSNDVDWLQLKSVSGSLATSVYRVDTKGGQPPASCTPGSAPISVKYTSKYWMFGSTITV</sequence>
<accession>A0A9P5ZED6</accession>
<evidence type="ECO:0000256" key="1">
    <source>
        <dbReference type="SAM" id="SignalP"/>
    </source>
</evidence>
<organism evidence="2 3">
    <name type="scientific">Pholiota conissans</name>
    <dbReference type="NCBI Taxonomy" id="109636"/>
    <lineage>
        <taxon>Eukaryota</taxon>
        <taxon>Fungi</taxon>
        <taxon>Dikarya</taxon>
        <taxon>Basidiomycota</taxon>
        <taxon>Agaricomycotina</taxon>
        <taxon>Agaricomycetes</taxon>
        <taxon>Agaricomycetidae</taxon>
        <taxon>Agaricales</taxon>
        <taxon>Agaricineae</taxon>
        <taxon>Strophariaceae</taxon>
        <taxon>Pholiota</taxon>
    </lineage>
</organism>
<keyword evidence="3" id="KW-1185">Reference proteome</keyword>
<feature type="signal peptide" evidence="1">
    <location>
        <begin position="1"/>
        <end position="17"/>
    </location>
</feature>
<feature type="chain" id="PRO_5040241493" description="Malate dehydrogenase" evidence="1">
    <location>
        <begin position="18"/>
        <end position="238"/>
    </location>
</feature>
<dbReference type="AlphaFoldDB" id="A0A9P5ZED6"/>
<dbReference type="Proteomes" id="UP000807469">
    <property type="component" value="Unassembled WGS sequence"/>
</dbReference>
<dbReference type="PANTHER" id="PTHR35567">
    <property type="entry name" value="MALATE DEHYDROGENASE (AFU_ORTHOLOGUE AFUA_2G13800)"/>
    <property type="match status" value="1"/>
</dbReference>
<comment type="caution">
    <text evidence="2">The sequence shown here is derived from an EMBL/GenBank/DDBJ whole genome shotgun (WGS) entry which is preliminary data.</text>
</comment>
<reference evidence="2" key="1">
    <citation type="submission" date="2020-11" db="EMBL/GenBank/DDBJ databases">
        <authorList>
            <consortium name="DOE Joint Genome Institute"/>
            <person name="Ahrendt S."/>
            <person name="Riley R."/>
            <person name="Andreopoulos W."/>
            <person name="Labutti K."/>
            <person name="Pangilinan J."/>
            <person name="Ruiz-Duenas F.J."/>
            <person name="Barrasa J.M."/>
            <person name="Sanchez-Garcia M."/>
            <person name="Camarero S."/>
            <person name="Miyauchi S."/>
            <person name="Serrano A."/>
            <person name="Linde D."/>
            <person name="Babiker R."/>
            <person name="Drula E."/>
            <person name="Ayuso-Fernandez I."/>
            <person name="Pacheco R."/>
            <person name="Padilla G."/>
            <person name="Ferreira P."/>
            <person name="Barriuso J."/>
            <person name="Kellner H."/>
            <person name="Castanera R."/>
            <person name="Alfaro M."/>
            <person name="Ramirez L."/>
            <person name="Pisabarro A.G."/>
            <person name="Kuo A."/>
            <person name="Tritt A."/>
            <person name="Lipzen A."/>
            <person name="He G."/>
            <person name="Yan M."/>
            <person name="Ng V."/>
            <person name="Cullen D."/>
            <person name="Martin F."/>
            <person name="Rosso M.-N."/>
            <person name="Henrissat B."/>
            <person name="Hibbett D."/>
            <person name="Martinez A.T."/>
            <person name="Grigoriev I.V."/>
        </authorList>
    </citation>
    <scope>NUCLEOTIDE SEQUENCE</scope>
    <source>
        <strain evidence="2">CIRM-BRFM 674</strain>
    </source>
</reference>
<gene>
    <name evidence="2" type="ORF">BDN70DRAFT_588168</name>
</gene>
<dbReference type="Pfam" id="PF11937">
    <property type="entry name" value="DUF3455"/>
    <property type="match status" value="1"/>
</dbReference>
<dbReference type="PANTHER" id="PTHR35567:SF1">
    <property type="entry name" value="CONSERVED FUNGAL PROTEIN (AFU_ORTHOLOGUE AFUA_1G14230)"/>
    <property type="match status" value="1"/>
</dbReference>
<dbReference type="EMBL" id="MU155135">
    <property type="protein sequence ID" value="KAF9485450.1"/>
    <property type="molecule type" value="Genomic_DNA"/>
</dbReference>
<evidence type="ECO:0000313" key="3">
    <source>
        <dbReference type="Proteomes" id="UP000807469"/>
    </source>
</evidence>
<evidence type="ECO:0000313" key="2">
    <source>
        <dbReference type="EMBL" id="KAF9485450.1"/>
    </source>
</evidence>
<proteinExistence type="predicted"/>
<dbReference type="OrthoDB" id="1859733at2759"/>
<protein>
    <recommendedName>
        <fullName evidence="4">Malate dehydrogenase</fullName>
    </recommendedName>
</protein>
<name>A0A9P5ZED6_9AGAR</name>
<evidence type="ECO:0008006" key="4">
    <source>
        <dbReference type="Google" id="ProtNLM"/>
    </source>
</evidence>
<dbReference type="InterPro" id="IPR021851">
    <property type="entry name" value="DUF3455"/>
</dbReference>